<comment type="caution">
    <text evidence="2">The sequence shown here is derived from an EMBL/GenBank/DDBJ whole genome shotgun (WGS) entry which is preliminary data.</text>
</comment>
<evidence type="ECO:0000259" key="1">
    <source>
        <dbReference type="Pfam" id="PF00501"/>
    </source>
</evidence>
<feature type="domain" description="AMP-dependent synthetase/ligase" evidence="1">
    <location>
        <begin position="104"/>
        <end position="294"/>
    </location>
</feature>
<dbReference type="Gene3D" id="3.40.50.12780">
    <property type="entry name" value="N-terminal domain of ligase-like"/>
    <property type="match status" value="1"/>
</dbReference>
<dbReference type="InterPro" id="IPR042099">
    <property type="entry name" value="ANL_N_sf"/>
</dbReference>
<evidence type="ECO:0000313" key="2">
    <source>
        <dbReference type="EMBL" id="MCC5464281.1"/>
    </source>
</evidence>
<keyword evidence="3" id="KW-1185">Reference proteome</keyword>
<protein>
    <submittedName>
        <fullName evidence="2">AMP-binding protein</fullName>
    </submittedName>
</protein>
<accession>A0ABS8HM73</accession>
<dbReference type="InterPro" id="IPR000873">
    <property type="entry name" value="AMP-dep_synth/lig_dom"/>
</dbReference>
<dbReference type="SUPFAM" id="SSF56801">
    <property type="entry name" value="Acetyl-CoA synthetase-like"/>
    <property type="match status" value="1"/>
</dbReference>
<proteinExistence type="predicted"/>
<dbReference type="RefSeq" id="WP_229533781.1">
    <property type="nucleotide sequence ID" value="NZ_JAJHJB010000002.1"/>
</dbReference>
<dbReference type="Proteomes" id="UP001165492">
    <property type="component" value="Unassembled WGS sequence"/>
</dbReference>
<dbReference type="Pfam" id="PF00501">
    <property type="entry name" value="AMP-binding"/>
    <property type="match status" value="1"/>
</dbReference>
<dbReference type="NCBIfam" id="NF045666">
    <property type="entry name" value="DVU1553_fam_AMP"/>
    <property type="match status" value="1"/>
</dbReference>
<dbReference type="InterPro" id="IPR053158">
    <property type="entry name" value="CapK_Type1_Caps_Biosynth"/>
</dbReference>
<dbReference type="PANTHER" id="PTHR36932">
    <property type="entry name" value="CAPSULAR POLYSACCHARIDE BIOSYNTHESIS PROTEIN"/>
    <property type="match status" value="1"/>
</dbReference>
<dbReference type="PANTHER" id="PTHR36932:SF1">
    <property type="entry name" value="CAPSULAR POLYSACCHARIDE BIOSYNTHESIS PROTEIN"/>
    <property type="match status" value="1"/>
</dbReference>
<sequence length="444" mass="50231">MRATVQQNKMFEAWNAKKMGFGSNLTREQIAHYQLHKVRQTIQRAYGNSPFYRKLLKNFVSKEINCMEDLQQFPFTTADHIREQARQFLCVSQSDISRIVTLDSSGTTGEAKRIYFTDFDQELMIDFFQQGMSTFLKRGDRVLILLPGERVGSVGDLLIKALERAGMAPILHGLVQNIPKTVEFMTQARIDSLVGIPTQVLALARYGEMTKKTIQLKSALLSTDHVPDAIIQELVRVWGCQVFEHYGMTEMGLGGGLDCEAHKGYHLREADLYFEIVDQRGIPVPDGQEGEVVFTTLTRQGMPFIRYRTGDISRFLPDPCSCGTILKRLERIIKRKDGLVFLKSNTFFTMSDLDEKIFAVDGVIDFTVTVDSLQQATQLTVSVWLLGQSNEAAERALWDALYRVPALVQARQAGQLSVSIKIICSKDTFFPSASKRRIMELKDS</sequence>
<name>A0ABS8HM73_9FIRM</name>
<evidence type="ECO:0000313" key="3">
    <source>
        <dbReference type="Proteomes" id="UP001165492"/>
    </source>
</evidence>
<gene>
    <name evidence="2" type="ORF">LMF89_02740</name>
</gene>
<organism evidence="2 3">
    <name type="scientific">Pelosinus baikalensis</name>
    <dbReference type="NCBI Taxonomy" id="2892015"/>
    <lineage>
        <taxon>Bacteria</taxon>
        <taxon>Bacillati</taxon>
        <taxon>Bacillota</taxon>
        <taxon>Negativicutes</taxon>
        <taxon>Selenomonadales</taxon>
        <taxon>Sporomusaceae</taxon>
        <taxon>Pelosinus</taxon>
    </lineage>
</organism>
<dbReference type="EMBL" id="JAJHJB010000002">
    <property type="protein sequence ID" value="MCC5464281.1"/>
    <property type="molecule type" value="Genomic_DNA"/>
</dbReference>
<reference evidence="2" key="1">
    <citation type="submission" date="2021-11" db="EMBL/GenBank/DDBJ databases">
        <title>Description of a new species Pelosinus isolated from the bottom sediments of Lake Baikal.</title>
        <authorList>
            <person name="Zakharyuk A."/>
        </authorList>
    </citation>
    <scope>NUCLEOTIDE SEQUENCE</scope>
    <source>
        <strain evidence="2">Bkl1</strain>
    </source>
</reference>